<keyword evidence="1" id="KW-0175">Coiled coil</keyword>
<evidence type="ECO:0000256" key="1">
    <source>
        <dbReference type="SAM" id="Coils"/>
    </source>
</evidence>
<dbReference type="GO" id="GO:0005525">
    <property type="term" value="F:GTP binding"/>
    <property type="evidence" value="ECO:0007669"/>
    <property type="project" value="InterPro"/>
</dbReference>
<dbReference type="InterPro" id="IPR027417">
    <property type="entry name" value="P-loop_NTPase"/>
</dbReference>
<gene>
    <name evidence="3" type="ORF">EOD39_18803</name>
</gene>
<dbReference type="Pfam" id="PF25683">
    <property type="entry name" value="URGCP_GTPase"/>
    <property type="match status" value="1"/>
</dbReference>
<keyword evidence="4" id="KW-1185">Reference proteome</keyword>
<dbReference type="InterPro" id="IPR030383">
    <property type="entry name" value="G_VLIG_dom"/>
</dbReference>
<name>A0A444V007_ACIRT</name>
<dbReference type="PANTHER" id="PTHR14819:SF9">
    <property type="entry name" value="UP-REGULATOR OF CELL PROLIFERATION-LIKE"/>
    <property type="match status" value="1"/>
</dbReference>
<proteinExistence type="predicted"/>
<organism evidence="3 4">
    <name type="scientific">Acipenser ruthenus</name>
    <name type="common">Sterlet sturgeon</name>
    <dbReference type="NCBI Taxonomy" id="7906"/>
    <lineage>
        <taxon>Eukaryota</taxon>
        <taxon>Metazoa</taxon>
        <taxon>Chordata</taxon>
        <taxon>Craniata</taxon>
        <taxon>Vertebrata</taxon>
        <taxon>Euteleostomi</taxon>
        <taxon>Actinopterygii</taxon>
        <taxon>Chondrostei</taxon>
        <taxon>Acipenseriformes</taxon>
        <taxon>Acipenseridae</taxon>
        <taxon>Acipenser</taxon>
    </lineage>
</organism>
<accession>A0A444V007</accession>
<evidence type="ECO:0000259" key="2">
    <source>
        <dbReference type="PROSITE" id="PS51717"/>
    </source>
</evidence>
<dbReference type="Pfam" id="PF25974">
    <property type="entry name" value="URGCP_9th"/>
    <property type="match status" value="1"/>
</dbReference>
<evidence type="ECO:0000313" key="3">
    <source>
        <dbReference type="EMBL" id="RXM93698.1"/>
    </source>
</evidence>
<dbReference type="PROSITE" id="PS51717">
    <property type="entry name" value="G_VLIG"/>
    <property type="match status" value="1"/>
</dbReference>
<dbReference type="InterPro" id="IPR052986">
    <property type="entry name" value="VLIG_GTPase"/>
</dbReference>
<dbReference type="AlphaFoldDB" id="A0A444V007"/>
<dbReference type="InterPro" id="IPR058641">
    <property type="entry name" value="GVIN1_dom"/>
</dbReference>
<reference evidence="3 4" key="1">
    <citation type="submission" date="2019-01" db="EMBL/GenBank/DDBJ databases">
        <title>Draft Genome and Complete Hox-Cluster Characterization of the Sterlet Sturgeon (Acipenser ruthenus).</title>
        <authorList>
            <person name="Wei Q."/>
        </authorList>
    </citation>
    <scope>NUCLEOTIDE SEQUENCE [LARGE SCALE GENOMIC DNA]</scope>
    <source>
        <strain evidence="3">WHYD16114868_AA</strain>
        <tissue evidence="3">Blood</tissue>
    </source>
</reference>
<comment type="caution">
    <text evidence="3">The sequence shown here is derived from an EMBL/GenBank/DDBJ whole genome shotgun (WGS) entry which is preliminary data.</text>
</comment>
<dbReference type="PANTHER" id="PTHR14819">
    <property type="entry name" value="GTP-BINDING"/>
    <property type="match status" value="1"/>
</dbReference>
<feature type="domain" description="VLIG-type G" evidence="2">
    <location>
        <begin position="74"/>
        <end position="318"/>
    </location>
</feature>
<dbReference type="SUPFAM" id="SSF52540">
    <property type="entry name" value="P-loop containing nucleoside triphosphate hydrolases"/>
    <property type="match status" value="1"/>
</dbReference>
<dbReference type="EMBL" id="SCEB01004243">
    <property type="protein sequence ID" value="RXM93698.1"/>
    <property type="molecule type" value="Genomic_DNA"/>
</dbReference>
<dbReference type="Proteomes" id="UP000289886">
    <property type="component" value="Unassembled WGS sequence"/>
</dbReference>
<protein>
    <submittedName>
        <fullName evidence="3">Interferon-induced very large GTPase 1</fullName>
    </submittedName>
</protein>
<sequence length="1046" mass="120765">MEHFMREIGQLYEAACSLPDNAESRQQFQHLPSVVADLLLDGFPLELVDGDASNIPVRWVTDVLTELHRKVQPKSRLLVVTVLGVQSTGKSTLLNTMFGVQFAVSSGRCTRGAFMLLIRVKEDLKQELNCDFILLIDTEGLKSPELAQLEDSYEHDNELATLVVGLSDITIVNIAMENSTEMKDILQIVVHAFLRMKIVGKKPKCQFVHQNVGGVSAHNKNMTERKHLLKHLNEMTEIAAKMEKQQSVSKFTDVMEYDAENSNWYIPGLWHGIPPMAPVNTGYSEAVYEFKKSLFEVLKHCKDDQPPAHITEFLEWMESLWKSVKYENFIFSFRNTLVADAYNDLCIAFSKWEWSFRKHMFSWAAEAEVRISNFKSNQPTNLADLLRCLRSEATQELASEEKKISDQLAEYYKKKERHVRLVEKYREDFRNSIKSLTKETDNAIRNTLDKAMAIKKGMTKLKDIHETDTAAIERKVLDVLKDCRERGVDLSDTQLDEEFENMWRETIYELNIKAMDKKDVASNVFKQLRTNLERQGSAVQEQLNNVKDFTKCGVTAFEVHDKNHFQKCSFFKRVLNVFKNTIKQTEEMANNLIGQCKDYVSKQKERKTDYHDIYTRELLVMIDETLEETNNKKLKTNPAFEVELKLHICGFAAKGFQQMHEQFLMENNPEHQLEKFKTQYKSTFVDLYHKKDQRQKKAKEFVNLCLTPAVREYVHRTLGIEIVDAILTGGESVKYSSRSFFQFTILKQLLTEGNVSSYVRYTNSYKYFVKECILDRIICHFTKDASIGDLEIKCLDVITTKIEQAVKTAQTGKDNAALPNDSKGTSIFIENICSILSKDIVIPQDTLGGITFQITAKYEEFVTDLQTFLKEMNKLLRAEFSKGCKIEEKLKNLPFKPQDELFKRVFGCGEQCPFCKVPCEAGGKEHREHHASVHRPQGLGMCSYEGSEKLVETICTTDVYSENKFKNIDIEGKAHPYKDYRRFYPDWNIAPDASIEASDYWKYILTTFNEQFAKEFNAQPADIPKQWKSITKKQALKSLQELFNVK</sequence>
<dbReference type="Gene3D" id="3.40.50.300">
    <property type="entry name" value="P-loop containing nucleotide triphosphate hydrolases"/>
    <property type="match status" value="1"/>
</dbReference>
<feature type="coiled-coil region" evidence="1">
    <location>
        <begin position="383"/>
        <end position="410"/>
    </location>
</feature>
<evidence type="ECO:0000313" key="4">
    <source>
        <dbReference type="Proteomes" id="UP000289886"/>
    </source>
</evidence>